<dbReference type="EMBL" id="CP015124">
    <property type="protein sequence ID" value="ANP35740.1"/>
    <property type="molecule type" value="Genomic_DNA"/>
</dbReference>
<gene>
    <name evidence="1" type="ORF">JL2886_00815</name>
</gene>
<keyword evidence="2" id="KW-1185">Reference proteome</keyword>
<name>A0A1B0ZNL6_9RHOB</name>
<organism evidence="1 2">
    <name type="scientific">Phaeobacter gallaeciensis</name>
    <dbReference type="NCBI Taxonomy" id="60890"/>
    <lineage>
        <taxon>Bacteria</taxon>
        <taxon>Pseudomonadati</taxon>
        <taxon>Pseudomonadota</taxon>
        <taxon>Alphaproteobacteria</taxon>
        <taxon>Rhodobacterales</taxon>
        <taxon>Roseobacteraceae</taxon>
        <taxon>Phaeobacter</taxon>
    </lineage>
</organism>
<dbReference type="Proteomes" id="UP000092565">
    <property type="component" value="Chromosome"/>
</dbReference>
<sequence>MVSLSREAYSIAQAVWQTHDEFILILRALFWHGGTVP</sequence>
<proteinExistence type="predicted"/>
<dbReference type="AlphaFoldDB" id="A0A1B0ZNL6"/>
<protein>
    <submittedName>
        <fullName evidence="1">Uncharacterized protein</fullName>
    </submittedName>
</protein>
<reference evidence="1 2" key="1">
    <citation type="submission" date="2016-04" db="EMBL/GenBank/DDBJ databases">
        <authorList>
            <person name="Evans L.H."/>
            <person name="Alamgir A."/>
            <person name="Owens N."/>
            <person name="Weber N.D."/>
            <person name="Virtaneva K."/>
            <person name="Barbian K."/>
            <person name="Babar A."/>
            <person name="Rosenke K."/>
        </authorList>
    </citation>
    <scope>NUCLEOTIDE SEQUENCE [LARGE SCALE GENOMIC DNA]</scope>
    <source>
        <strain evidence="1 2">JL2886</strain>
    </source>
</reference>
<evidence type="ECO:0000313" key="1">
    <source>
        <dbReference type="EMBL" id="ANP35740.1"/>
    </source>
</evidence>
<evidence type="ECO:0000313" key="2">
    <source>
        <dbReference type="Proteomes" id="UP000092565"/>
    </source>
</evidence>
<accession>A0A1B0ZNL6</accession>